<accession>A0A940RV59</accession>
<keyword evidence="6" id="KW-0418">Kinase</keyword>
<evidence type="ECO:0000259" key="12">
    <source>
        <dbReference type="Pfam" id="PF07005"/>
    </source>
</evidence>
<comment type="caution">
    <text evidence="14">The sequence shown here is derived from an EMBL/GenBank/DDBJ whole genome shotgun (WGS) entry which is preliminary data.</text>
</comment>
<organism evidence="14 15">
    <name type="scientific">Streptomyces montanisoli</name>
    <dbReference type="NCBI Taxonomy" id="2798581"/>
    <lineage>
        <taxon>Bacteria</taxon>
        <taxon>Bacillati</taxon>
        <taxon>Actinomycetota</taxon>
        <taxon>Actinomycetes</taxon>
        <taxon>Kitasatosporales</taxon>
        <taxon>Streptomycetaceae</taxon>
        <taxon>Streptomyces</taxon>
    </lineage>
</organism>
<keyword evidence="5" id="KW-0547">Nucleotide-binding</keyword>
<evidence type="ECO:0000313" key="14">
    <source>
        <dbReference type="EMBL" id="MBP0457926.1"/>
    </source>
</evidence>
<evidence type="ECO:0000256" key="3">
    <source>
        <dbReference type="ARBA" id="ARBA00022679"/>
    </source>
</evidence>
<dbReference type="Pfam" id="PF04166">
    <property type="entry name" value="PdxA"/>
    <property type="match status" value="1"/>
</dbReference>
<feature type="domain" description="Four-carbon acid sugar kinase nucleotide binding" evidence="13">
    <location>
        <begin position="265"/>
        <end position="407"/>
    </location>
</feature>
<dbReference type="GO" id="GO:0046872">
    <property type="term" value="F:metal ion binding"/>
    <property type="evidence" value="ECO:0007669"/>
    <property type="project" value="UniProtKB-KW"/>
</dbReference>
<evidence type="ECO:0000256" key="10">
    <source>
        <dbReference type="ARBA" id="ARBA00023277"/>
    </source>
</evidence>
<gene>
    <name evidence="14" type="primary">pdxA</name>
    <name evidence="14" type="ORF">JFN87_10495</name>
</gene>
<dbReference type="Gene3D" id="3.40.980.20">
    <property type="entry name" value="Four-carbon acid sugar kinase, nucleotide binding domain"/>
    <property type="match status" value="1"/>
</dbReference>
<dbReference type="Pfam" id="PF17042">
    <property type="entry name" value="NBD_C"/>
    <property type="match status" value="1"/>
</dbReference>
<evidence type="ECO:0000256" key="1">
    <source>
        <dbReference type="ARBA" id="ARBA00005715"/>
    </source>
</evidence>
<sequence length="809" mass="81996">MSHVPPHDTGSPAPALADSPALLLIADDLSGAADSAVALATSADTVVALHADAEWPRATVVAVDTDSRYASTEDAAERAAACVRRSAAGTRIYKKVDSTLRGNIGPEVRGCLAALGEREGRRHIAVVSPAFPATGRTVVDGRVRVGGESVEARHPARKPLVAQLEAAGLTVALLSVAELRDGDPARALAAAAAAAAGTADAVVVDALTDDDLARTVRATAGLPVLLVGSGGMAHHLGSLRTDAAAAPGATAPADAQGPPLTGPALICVGSRSTQALAQGRTLIEELPALPVEVGTAAGGTASAMRELRTALAAGHNTVVSLDPHRPVEPERAHEFAVALAEVTRAGLDSAGVLIATGGETARTVLLAAGVNTLAVEGEVEPGVVLMRTPGGLPVVTKAGAFGDPGTLLRATRALQGPAAPGRGRTAPARGPAASAQGPAASAQGPRAQIVPARPVLPMQDQTPKDDTMSAMSKPIIAITMGDAAGVGPEVVVKALAGAAASLPMLPLVVGDAKRLGRAIELTGAGLRVNAVASPEEATYQPGTVDCLDLANIPEDLPFGRLSPVAGEGAYQYIEAATRLASERRVDAICTAPLNKEALHAAGHNFPGHTELLAELTGTEEVSMLLSAPKLRVIHVTTHIGLVDAVAKIEPGLVERTVRRGYDTLVAAGIPEPRIAVCGINPHAGENGLFGHGEEESKIVPAIEKARAEGIDAQGPLPADTVFFRAVRGDFDLVVAMYHDQGHGPVKVLGLDAGVNITVGLPVIRTSVDHGTAFDIAGTGRADEASMVEALRQAVDLAPRRGGEGSGQAA</sequence>
<comment type="similarity">
    <text evidence="2">Belongs to the PdxA family. PdxA2 subfamily.</text>
</comment>
<evidence type="ECO:0000256" key="2">
    <source>
        <dbReference type="ARBA" id="ARBA00009464"/>
    </source>
</evidence>
<evidence type="ECO:0000259" key="13">
    <source>
        <dbReference type="Pfam" id="PF17042"/>
    </source>
</evidence>
<dbReference type="EMBL" id="JAGIQL010000031">
    <property type="protein sequence ID" value="MBP0457926.1"/>
    <property type="molecule type" value="Genomic_DNA"/>
</dbReference>
<comment type="similarity">
    <text evidence="1">Belongs to the four-carbon acid sugar kinase family.</text>
</comment>
<dbReference type="Pfam" id="PF07005">
    <property type="entry name" value="SBD_N"/>
    <property type="match status" value="1"/>
</dbReference>
<dbReference type="Gene3D" id="3.40.50.10840">
    <property type="entry name" value="Putative sugar-binding, N-terminal domain"/>
    <property type="match status" value="1"/>
</dbReference>
<proteinExistence type="inferred from homology"/>
<dbReference type="GO" id="GO:0050570">
    <property type="term" value="F:4-hydroxythreonine-4-phosphate dehydrogenase activity"/>
    <property type="evidence" value="ECO:0007669"/>
    <property type="project" value="UniProtKB-EC"/>
</dbReference>
<keyword evidence="4" id="KW-0479">Metal-binding</keyword>
<dbReference type="Gene3D" id="3.40.718.10">
    <property type="entry name" value="Isopropylmalate Dehydrogenase"/>
    <property type="match status" value="1"/>
</dbReference>
<evidence type="ECO:0000256" key="4">
    <source>
        <dbReference type="ARBA" id="ARBA00022723"/>
    </source>
</evidence>
<evidence type="ECO:0000256" key="6">
    <source>
        <dbReference type="ARBA" id="ARBA00022777"/>
    </source>
</evidence>
<feature type="region of interest" description="Disordered" evidence="11">
    <location>
        <begin position="416"/>
        <end position="447"/>
    </location>
</feature>
<reference evidence="14" key="1">
    <citation type="submission" date="2021-03" db="EMBL/GenBank/DDBJ databases">
        <title>Whole genome sequence of Streptomyces bomunensis MMS17-BM035.</title>
        <authorList>
            <person name="Lee J.H."/>
        </authorList>
    </citation>
    <scope>NUCLEOTIDE SEQUENCE</scope>
    <source>
        <strain evidence="14">MMS17-BM035</strain>
    </source>
</reference>
<dbReference type="InterPro" id="IPR010737">
    <property type="entry name" value="4-carb_acid_sugar_kinase_N"/>
</dbReference>
<keyword evidence="7" id="KW-0067">ATP-binding</keyword>
<name>A0A940RV59_9ACTN</name>
<dbReference type="NCBIfam" id="TIGR00557">
    <property type="entry name" value="pdxA"/>
    <property type="match status" value="1"/>
</dbReference>
<evidence type="ECO:0000256" key="5">
    <source>
        <dbReference type="ARBA" id="ARBA00022741"/>
    </source>
</evidence>
<dbReference type="GO" id="GO:0016301">
    <property type="term" value="F:kinase activity"/>
    <property type="evidence" value="ECO:0007669"/>
    <property type="project" value="UniProtKB-KW"/>
</dbReference>
<evidence type="ECO:0000313" key="15">
    <source>
        <dbReference type="Proteomes" id="UP000670475"/>
    </source>
</evidence>
<evidence type="ECO:0000256" key="7">
    <source>
        <dbReference type="ARBA" id="ARBA00022840"/>
    </source>
</evidence>
<dbReference type="AlphaFoldDB" id="A0A940RV59"/>
<evidence type="ECO:0000256" key="9">
    <source>
        <dbReference type="ARBA" id="ARBA00023027"/>
    </source>
</evidence>
<dbReference type="InterPro" id="IPR005255">
    <property type="entry name" value="PdxA_fam"/>
</dbReference>
<feature type="domain" description="Four-carbon acid sugar kinase N-terminal" evidence="12">
    <location>
        <begin position="23"/>
        <end position="236"/>
    </location>
</feature>
<keyword evidence="9" id="KW-0520">NAD</keyword>
<dbReference type="GO" id="GO:0005524">
    <property type="term" value="F:ATP binding"/>
    <property type="evidence" value="ECO:0007669"/>
    <property type="project" value="UniProtKB-KW"/>
</dbReference>
<evidence type="ECO:0000256" key="8">
    <source>
        <dbReference type="ARBA" id="ARBA00023002"/>
    </source>
</evidence>
<protein>
    <submittedName>
        <fullName evidence="14">4-hydroxythreonine-4-phosphate dehydrogenase PdxA</fullName>
        <ecNumber evidence="14">1.1.1.262</ecNumber>
    </submittedName>
</protein>
<dbReference type="Proteomes" id="UP000670475">
    <property type="component" value="Unassembled WGS sequence"/>
</dbReference>
<dbReference type="InterPro" id="IPR031475">
    <property type="entry name" value="NBD_C"/>
</dbReference>
<keyword evidence="10" id="KW-0119">Carbohydrate metabolism</keyword>
<dbReference type="GO" id="GO:0051287">
    <property type="term" value="F:NAD binding"/>
    <property type="evidence" value="ECO:0007669"/>
    <property type="project" value="InterPro"/>
</dbReference>
<dbReference type="InterPro" id="IPR037051">
    <property type="entry name" value="4-carb_acid_sugar_kinase_N_sf"/>
</dbReference>
<keyword evidence="15" id="KW-1185">Reference proteome</keyword>
<dbReference type="InterPro" id="IPR042213">
    <property type="entry name" value="NBD_C_sf"/>
</dbReference>
<dbReference type="SUPFAM" id="SSF53659">
    <property type="entry name" value="Isocitrate/Isopropylmalate dehydrogenase-like"/>
    <property type="match status" value="1"/>
</dbReference>
<dbReference type="PANTHER" id="PTHR30004">
    <property type="entry name" value="4-HYDROXYTHREONINE-4-PHOSPHATE DEHYDROGENASE"/>
    <property type="match status" value="1"/>
</dbReference>
<dbReference type="SUPFAM" id="SSF142764">
    <property type="entry name" value="YgbK-like"/>
    <property type="match status" value="1"/>
</dbReference>
<dbReference type="EC" id="1.1.1.262" evidence="14"/>
<keyword evidence="3" id="KW-0808">Transferase</keyword>
<dbReference type="RefSeq" id="WP_209339684.1">
    <property type="nucleotide sequence ID" value="NZ_JAGIQL010000031.1"/>
</dbReference>
<evidence type="ECO:0000256" key="11">
    <source>
        <dbReference type="SAM" id="MobiDB-lite"/>
    </source>
</evidence>
<dbReference type="PANTHER" id="PTHR30004:SF6">
    <property type="entry name" value="D-THREONATE 4-PHOSPHATE DEHYDROGENASE"/>
    <property type="match status" value="1"/>
</dbReference>
<keyword evidence="8 14" id="KW-0560">Oxidoreductase</keyword>